<dbReference type="EMBL" id="BMPI01000142">
    <property type="protein sequence ID" value="GGM90274.1"/>
    <property type="molecule type" value="Genomic_DNA"/>
</dbReference>
<sequence>MDKRGGGIAGAAIVVAVLACWAWQIWSPNASANDKAKEACELFAKVVNDAPNHPNLRYAASDLAKAASLANEAKDLGHEAADTAVAVQKTNYTLLARDMADLADAVKSGGDHRDAAKRVLAECEPYIGSGG</sequence>
<proteinExistence type="predicted"/>
<reference evidence="1" key="1">
    <citation type="journal article" date="2014" name="Int. J. Syst. Evol. Microbiol.">
        <title>Complete genome sequence of Corynebacterium casei LMG S-19264T (=DSM 44701T), isolated from a smear-ripened cheese.</title>
        <authorList>
            <consortium name="US DOE Joint Genome Institute (JGI-PGF)"/>
            <person name="Walter F."/>
            <person name="Albersmeier A."/>
            <person name="Kalinowski J."/>
            <person name="Ruckert C."/>
        </authorList>
    </citation>
    <scope>NUCLEOTIDE SEQUENCE</scope>
    <source>
        <strain evidence="1">JCM 19831</strain>
    </source>
</reference>
<comment type="caution">
    <text evidence="1">The sequence shown here is derived from an EMBL/GenBank/DDBJ whole genome shotgun (WGS) entry which is preliminary data.</text>
</comment>
<keyword evidence="2" id="KW-1185">Reference proteome</keyword>
<name>A0A917UG38_9ACTN</name>
<evidence type="ECO:0000313" key="1">
    <source>
        <dbReference type="EMBL" id="GGM90274.1"/>
    </source>
</evidence>
<evidence type="ECO:0000313" key="2">
    <source>
        <dbReference type="Proteomes" id="UP000642070"/>
    </source>
</evidence>
<dbReference type="AlphaFoldDB" id="A0A917UG38"/>
<reference evidence="1" key="2">
    <citation type="submission" date="2020-09" db="EMBL/GenBank/DDBJ databases">
        <authorList>
            <person name="Sun Q."/>
            <person name="Ohkuma M."/>
        </authorList>
    </citation>
    <scope>NUCLEOTIDE SEQUENCE</scope>
    <source>
        <strain evidence="1">JCM 19831</strain>
    </source>
</reference>
<dbReference type="Proteomes" id="UP000642070">
    <property type="component" value="Unassembled WGS sequence"/>
</dbReference>
<gene>
    <name evidence="1" type="ORF">GCM10007977_110380</name>
</gene>
<accession>A0A917UG38</accession>
<dbReference type="PROSITE" id="PS51257">
    <property type="entry name" value="PROKAR_LIPOPROTEIN"/>
    <property type="match status" value="1"/>
</dbReference>
<protein>
    <submittedName>
        <fullName evidence="1">Uncharacterized protein</fullName>
    </submittedName>
</protein>
<dbReference type="RefSeq" id="WP_190258174.1">
    <property type="nucleotide sequence ID" value="NZ_BMPI01000142.1"/>
</dbReference>
<organism evidence="1 2">
    <name type="scientific">Dactylosporangium sucinum</name>
    <dbReference type="NCBI Taxonomy" id="1424081"/>
    <lineage>
        <taxon>Bacteria</taxon>
        <taxon>Bacillati</taxon>
        <taxon>Actinomycetota</taxon>
        <taxon>Actinomycetes</taxon>
        <taxon>Micromonosporales</taxon>
        <taxon>Micromonosporaceae</taxon>
        <taxon>Dactylosporangium</taxon>
    </lineage>
</organism>